<accession>A0A9P6GES4</accession>
<evidence type="ECO:0000313" key="3">
    <source>
        <dbReference type="Proteomes" id="UP000756921"/>
    </source>
</evidence>
<reference evidence="2" key="1">
    <citation type="journal article" date="2020" name="Mol. Plant Microbe Interact.">
        <title>Genome Sequence of the Biocontrol Agent Coniothyrium minitans strain Conio (IMI 134523).</title>
        <authorList>
            <person name="Patel D."/>
            <person name="Shittu T.A."/>
            <person name="Baroncelli R."/>
            <person name="Muthumeenakshi S."/>
            <person name="Osborne T.H."/>
            <person name="Janganan T.K."/>
            <person name="Sreenivasaprasad S."/>
        </authorList>
    </citation>
    <scope>NUCLEOTIDE SEQUENCE</scope>
    <source>
        <strain evidence="2">Conio</strain>
    </source>
</reference>
<comment type="caution">
    <text evidence="2">The sequence shown here is derived from an EMBL/GenBank/DDBJ whole genome shotgun (WGS) entry which is preliminary data.</text>
</comment>
<name>A0A9P6GES4_9PLEO</name>
<keyword evidence="3" id="KW-1185">Reference proteome</keyword>
<protein>
    <submittedName>
        <fullName evidence="2">Uncharacterized protein</fullName>
    </submittedName>
</protein>
<feature type="compositionally biased region" description="Polar residues" evidence="1">
    <location>
        <begin position="1"/>
        <end position="17"/>
    </location>
</feature>
<feature type="region of interest" description="Disordered" evidence="1">
    <location>
        <begin position="122"/>
        <end position="147"/>
    </location>
</feature>
<evidence type="ECO:0000313" key="2">
    <source>
        <dbReference type="EMBL" id="KAF9734277.1"/>
    </source>
</evidence>
<dbReference type="OrthoDB" id="3690573at2759"/>
<sequence length="564" mass="61386">MPPTASASGSRSPQATGTPERGEPESKITRPLNPDNRIGLSARPPTILKLKLRNTPAEPNAPRRSDRVVTKTAKQGKDLSGSGALVPQAKPPKRLLPVKFSASRRLGTPPPPHEFARRVAGHADGRLPSNAGGSIPTERRGDSLLQIKPGNINDPIDVDSLPSPPPHLWVNRPANYYAPFPLHYRPSRPHVSPTLFAPTETEKHSGKVSSHQSHDIYRNYIDLRDAPAPPGFAISCAKLSAEVSASTPNSGGSIPFPHMHSADMNGYGHAHGGIVGLPYASSLQSRYQSYPHDYRAHTNSYYTPLHGCPIFPVLDEEHLRHRAVQFVLDHSRPRTRKRRLSDDPDETSGSENEDAHGQSKKKSKISPLTERPTNLSQPSDETMVSTPSTGKSKDNMFDRNLKLAELVEHTQLLTAMLMTYPRSQDQKSMREDIAMLATVNDQRLASWEAAEIEFDRDTRQRLTSAATPSPSMHGLSKATFDEGKKAAGQVGAEGGIKKRPEEDELRKYLSASSAVWDNIGRETIGEKDGVSGAKESGEDIAGSLLGAYETVACMQDAVLPMAAA</sequence>
<feature type="compositionally biased region" description="Acidic residues" evidence="1">
    <location>
        <begin position="343"/>
        <end position="352"/>
    </location>
</feature>
<feature type="compositionally biased region" description="Polar residues" evidence="1">
    <location>
        <begin position="371"/>
        <end position="390"/>
    </location>
</feature>
<dbReference type="Proteomes" id="UP000756921">
    <property type="component" value="Unassembled WGS sequence"/>
</dbReference>
<feature type="region of interest" description="Disordered" evidence="1">
    <location>
        <begin position="332"/>
        <end position="395"/>
    </location>
</feature>
<proteinExistence type="predicted"/>
<evidence type="ECO:0000256" key="1">
    <source>
        <dbReference type="SAM" id="MobiDB-lite"/>
    </source>
</evidence>
<dbReference type="AlphaFoldDB" id="A0A9P6GES4"/>
<gene>
    <name evidence="2" type="ORF">PMIN01_07180</name>
</gene>
<organism evidence="2 3">
    <name type="scientific">Paraphaeosphaeria minitans</name>
    <dbReference type="NCBI Taxonomy" id="565426"/>
    <lineage>
        <taxon>Eukaryota</taxon>
        <taxon>Fungi</taxon>
        <taxon>Dikarya</taxon>
        <taxon>Ascomycota</taxon>
        <taxon>Pezizomycotina</taxon>
        <taxon>Dothideomycetes</taxon>
        <taxon>Pleosporomycetidae</taxon>
        <taxon>Pleosporales</taxon>
        <taxon>Massarineae</taxon>
        <taxon>Didymosphaeriaceae</taxon>
        <taxon>Paraphaeosphaeria</taxon>
    </lineage>
</organism>
<dbReference type="EMBL" id="WJXW01000007">
    <property type="protein sequence ID" value="KAF9734277.1"/>
    <property type="molecule type" value="Genomic_DNA"/>
</dbReference>
<feature type="region of interest" description="Disordered" evidence="1">
    <location>
        <begin position="1"/>
        <end position="90"/>
    </location>
</feature>